<dbReference type="InterPro" id="IPR039425">
    <property type="entry name" value="RNA_pol_sigma-70-like"/>
</dbReference>
<dbReference type="Pfam" id="PF08281">
    <property type="entry name" value="Sigma70_r4_2"/>
    <property type="match status" value="1"/>
</dbReference>
<keyword evidence="3" id="KW-0731">Sigma factor</keyword>
<dbReference type="PATRIC" id="fig|28128.5.peg.723"/>
<dbReference type="EMBL" id="LRQG01000037">
    <property type="protein sequence ID" value="KXA42359.1"/>
    <property type="molecule type" value="Genomic_DNA"/>
</dbReference>
<dbReference type="PANTHER" id="PTHR43133:SF8">
    <property type="entry name" value="RNA POLYMERASE SIGMA FACTOR HI_1459-RELATED"/>
    <property type="match status" value="1"/>
</dbReference>
<comment type="caution">
    <text evidence="8">The sequence shown here is derived from an EMBL/GenBank/DDBJ whole genome shotgun (WGS) entry which is preliminary data.</text>
</comment>
<dbReference type="PANTHER" id="PTHR43133">
    <property type="entry name" value="RNA POLYMERASE ECF-TYPE SIGMA FACTO"/>
    <property type="match status" value="1"/>
</dbReference>
<dbReference type="AlphaFoldDB" id="A0A133QHN5"/>
<dbReference type="GO" id="GO:0016987">
    <property type="term" value="F:sigma factor activity"/>
    <property type="evidence" value="ECO:0007669"/>
    <property type="project" value="UniProtKB-KW"/>
</dbReference>
<dbReference type="Proteomes" id="UP000070533">
    <property type="component" value="Unassembled WGS sequence"/>
</dbReference>
<dbReference type="Gene3D" id="1.10.1740.10">
    <property type="match status" value="1"/>
</dbReference>
<dbReference type="RefSeq" id="WP_025875923.1">
    <property type="nucleotide sequence ID" value="NZ_BAAAXP010000071.1"/>
</dbReference>
<dbReference type="InterPro" id="IPR013249">
    <property type="entry name" value="RNA_pol_sigma70_r4_t2"/>
</dbReference>
<name>A0A133QHN5_9BACT</name>
<dbReference type="SUPFAM" id="SSF88946">
    <property type="entry name" value="Sigma2 domain of RNA polymerase sigma factors"/>
    <property type="match status" value="1"/>
</dbReference>
<dbReference type="eggNOG" id="COG1595">
    <property type="taxonomic scope" value="Bacteria"/>
</dbReference>
<evidence type="ECO:0000256" key="1">
    <source>
        <dbReference type="ARBA" id="ARBA00010641"/>
    </source>
</evidence>
<keyword evidence="5" id="KW-0804">Transcription</keyword>
<dbReference type="GO" id="GO:0003677">
    <property type="term" value="F:DNA binding"/>
    <property type="evidence" value="ECO:0007669"/>
    <property type="project" value="UniProtKB-KW"/>
</dbReference>
<dbReference type="InterPro" id="IPR013324">
    <property type="entry name" value="RNA_pol_sigma_r3/r4-like"/>
</dbReference>
<evidence type="ECO:0000256" key="3">
    <source>
        <dbReference type="ARBA" id="ARBA00023082"/>
    </source>
</evidence>
<feature type="domain" description="RNA polymerase sigma-70 region 2" evidence="6">
    <location>
        <begin position="13"/>
        <end position="75"/>
    </location>
</feature>
<evidence type="ECO:0000256" key="5">
    <source>
        <dbReference type="ARBA" id="ARBA00023163"/>
    </source>
</evidence>
<dbReference type="STRING" id="28128.HMPREF3226_00716"/>
<dbReference type="Gene3D" id="1.10.10.10">
    <property type="entry name" value="Winged helix-like DNA-binding domain superfamily/Winged helix DNA-binding domain"/>
    <property type="match status" value="1"/>
</dbReference>
<gene>
    <name evidence="8" type="ORF">HMPREF3226_00716</name>
</gene>
<comment type="similarity">
    <text evidence="1">Belongs to the sigma-70 factor family. ECF subfamily.</text>
</comment>
<dbReference type="InterPro" id="IPR036388">
    <property type="entry name" value="WH-like_DNA-bd_sf"/>
</dbReference>
<accession>A0A133QHN5</accession>
<evidence type="ECO:0000259" key="7">
    <source>
        <dbReference type="Pfam" id="PF08281"/>
    </source>
</evidence>
<evidence type="ECO:0000313" key="9">
    <source>
        <dbReference type="Proteomes" id="UP000070533"/>
    </source>
</evidence>
<organism evidence="8 9">
    <name type="scientific">Prevotella corporis</name>
    <dbReference type="NCBI Taxonomy" id="28128"/>
    <lineage>
        <taxon>Bacteria</taxon>
        <taxon>Pseudomonadati</taxon>
        <taxon>Bacteroidota</taxon>
        <taxon>Bacteroidia</taxon>
        <taxon>Bacteroidales</taxon>
        <taxon>Prevotellaceae</taxon>
        <taxon>Prevotella</taxon>
    </lineage>
</organism>
<feature type="domain" description="RNA polymerase sigma factor 70 region 4 type 2" evidence="7">
    <location>
        <begin position="105"/>
        <end position="157"/>
    </location>
</feature>
<dbReference type="Pfam" id="PF04542">
    <property type="entry name" value="Sigma70_r2"/>
    <property type="match status" value="1"/>
</dbReference>
<dbReference type="OrthoDB" id="795989at2"/>
<dbReference type="SUPFAM" id="SSF88659">
    <property type="entry name" value="Sigma3 and sigma4 domains of RNA polymerase sigma factors"/>
    <property type="match status" value="1"/>
</dbReference>
<keyword evidence="2" id="KW-0805">Transcription regulation</keyword>
<dbReference type="InterPro" id="IPR007627">
    <property type="entry name" value="RNA_pol_sigma70_r2"/>
</dbReference>
<dbReference type="InterPro" id="IPR014284">
    <property type="entry name" value="RNA_pol_sigma-70_dom"/>
</dbReference>
<reference evidence="9" key="1">
    <citation type="submission" date="2016-01" db="EMBL/GenBank/DDBJ databases">
        <authorList>
            <person name="Mitreva M."/>
            <person name="Pepin K.H."/>
            <person name="Mihindukulasuriya K.A."/>
            <person name="Fulton R."/>
            <person name="Fronick C."/>
            <person name="O'Laughlin M."/>
            <person name="Miner T."/>
            <person name="Herter B."/>
            <person name="Rosa B.A."/>
            <person name="Cordes M."/>
            <person name="Tomlinson C."/>
            <person name="Wollam A."/>
            <person name="Palsikar V.B."/>
            <person name="Mardis E.R."/>
            <person name="Wilson R.K."/>
        </authorList>
    </citation>
    <scope>NUCLEOTIDE SEQUENCE [LARGE SCALE GENOMIC DNA]</scope>
    <source>
        <strain evidence="9">MJR7716</strain>
    </source>
</reference>
<evidence type="ECO:0000313" key="8">
    <source>
        <dbReference type="EMBL" id="KXA42359.1"/>
    </source>
</evidence>
<protein>
    <submittedName>
        <fullName evidence="8">Sigma-70 region 2</fullName>
    </submittedName>
</protein>
<dbReference type="CDD" id="cd06171">
    <property type="entry name" value="Sigma70_r4"/>
    <property type="match status" value="1"/>
</dbReference>
<evidence type="ECO:0000259" key="6">
    <source>
        <dbReference type="Pfam" id="PF04542"/>
    </source>
</evidence>
<evidence type="ECO:0000256" key="2">
    <source>
        <dbReference type="ARBA" id="ARBA00023015"/>
    </source>
</evidence>
<sequence>MEASQFKSLFLPCHHKLYAVAWRLTGNSQAAEDLVQETYLRLWTKRHQIADIENAEAYSISVLRRQFYDVKRANRIQEAALDIGQMAVGASTEIHQRLEAADECERIKRMIAQLPDPQGRVMLMRDVEDKPYKEISAVTGLTEVNIRSILSRARKRIREQIKEMKQ</sequence>
<dbReference type="GO" id="GO:0006352">
    <property type="term" value="P:DNA-templated transcription initiation"/>
    <property type="evidence" value="ECO:0007669"/>
    <property type="project" value="InterPro"/>
</dbReference>
<evidence type="ECO:0000256" key="4">
    <source>
        <dbReference type="ARBA" id="ARBA00023125"/>
    </source>
</evidence>
<dbReference type="InterPro" id="IPR013325">
    <property type="entry name" value="RNA_pol_sigma_r2"/>
</dbReference>
<proteinExistence type="inferred from homology"/>
<keyword evidence="4" id="KW-0238">DNA-binding</keyword>
<keyword evidence="9" id="KW-1185">Reference proteome</keyword>
<dbReference type="NCBIfam" id="TIGR02937">
    <property type="entry name" value="sigma70-ECF"/>
    <property type="match status" value="1"/>
</dbReference>